<name>A0A8H6W0W2_9AGAR</name>
<evidence type="ECO:0000313" key="1">
    <source>
        <dbReference type="EMBL" id="KAF7297498.1"/>
    </source>
</evidence>
<proteinExistence type="predicted"/>
<dbReference type="EMBL" id="JACAZF010000008">
    <property type="protein sequence ID" value="KAF7297498.1"/>
    <property type="molecule type" value="Genomic_DNA"/>
</dbReference>
<protein>
    <submittedName>
        <fullName evidence="1">Uncharacterized protein</fullName>
    </submittedName>
</protein>
<dbReference type="AlphaFoldDB" id="A0A8H6W0W2"/>
<dbReference type="Proteomes" id="UP000636479">
    <property type="component" value="Unassembled WGS sequence"/>
</dbReference>
<keyword evidence="2" id="KW-1185">Reference proteome</keyword>
<comment type="caution">
    <text evidence="1">The sequence shown here is derived from an EMBL/GenBank/DDBJ whole genome shotgun (WGS) entry which is preliminary data.</text>
</comment>
<dbReference type="GeneID" id="59348961"/>
<organism evidence="1 2">
    <name type="scientific">Mycena indigotica</name>
    <dbReference type="NCBI Taxonomy" id="2126181"/>
    <lineage>
        <taxon>Eukaryota</taxon>
        <taxon>Fungi</taxon>
        <taxon>Dikarya</taxon>
        <taxon>Basidiomycota</taxon>
        <taxon>Agaricomycotina</taxon>
        <taxon>Agaricomycetes</taxon>
        <taxon>Agaricomycetidae</taxon>
        <taxon>Agaricales</taxon>
        <taxon>Marasmiineae</taxon>
        <taxon>Mycenaceae</taxon>
        <taxon>Mycena</taxon>
    </lineage>
</organism>
<evidence type="ECO:0000313" key="2">
    <source>
        <dbReference type="Proteomes" id="UP000636479"/>
    </source>
</evidence>
<accession>A0A8H6W0W2</accession>
<reference evidence="1" key="1">
    <citation type="submission" date="2020-05" db="EMBL/GenBank/DDBJ databases">
        <title>Mycena genomes resolve the evolution of fungal bioluminescence.</title>
        <authorList>
            <person name="Tsai I.J."/>
        </authorList>
    </citation>
    <scope>NUCLEOTIDE SEQUENCE</scope>
    <source>
        <strain evidence="1">171206Taipei</strain>
    </source>
</reference>
<dbReference type="RefSeq" id="XP_037217857.1">
    <property type="nucleotide sequence ID" value="XM_037366445.1"/>
</dbReference>
<sequence length="129" mass="14125">MAIYPTVSVQLRHTFLSHNLERAASYCIPSCPLVAPLARFKFPPASAHCHAFDLDGLPATFELRALFIGKRRIGANSTEAGSEVRCLPACRSELPLRSCRTIQSHLHAMPRIPTFFPPIAGCGPIINSQ</sequence>
<gene>
    <name evidence="1" type="ORF">MIND_00983600</name>
</gene>